<dbReference type="EMBL" id="CABO01000043">
    <property type="protein sequence ID" value="CBI02876.1"/>
    <property type="molecule type" value="Genomic_DNA"/>
</dbReference>
<evidence type="ECO:0008006" key="2">
    <source>
        <dbReference type="Google" id="ProtNLM"/>
    </source>
</evidence>
<proteinExistence type="predicted"/>
<gene>
    <name evidence="1" type="ORF">CARN4_1241</name>
</gene>
<comment type="caution">
    <text evidence="1">The sequence shown here is derived from an EMBL/GenBank/DDBJ whole genome shotgun (WGS) entry which is preliminary data.</text>
</comment>
<dbReference type="NCBIfam" id="TIGR02165">
    <property type="entry name" value="cas5_6_GSU0054"/>
    <property type="match status" value="1"/>
</dbReference>
<dbReference type="InterPro" id="IPR019089">
    <property type="entry name" value="Cas_GSU0054"/>
</dbReference>
<evidence type="ECO:0000313" key="1">
    <source>
        <dbReference type="EMBL" id="CBI02876.1"/>
    </source>
</evidence>
<name>E6Q6Q1_9ZZZZ</name>
<reference evidence="1" key="1">
    <citation type="submission" date="2009-10" db="EMBL/GenBank/DDBJ databases">
        <title>Diversity of trophic interactions inside an arsenic-rich microbial ecosystem.</title>
        <authorList>
            <person name="Bertin P.N."/>
            <person name="Heinrich-Salmeron A."/>
            <person name="Pelletier E."/>
            <person name="Goulhen-Chollet F."/>
            <person name="Arsene-Ploetze F."/>
            <person name="Gallien S."/>
            <person name="Calteau A."/>
            <person name="Vallenet D."/>
            <person name="Casiot C."/>
            <person name="Chane-Woon-Ming B."/>
            <person name="Giloteaux L."/>
            <person name="Barakat M."/>
            <person name="Bonnefoy V."/>
            <person name="Bruneel O."/>
            <person name="Chandler M."/>
            <person name="Cleiss J."/>
            <person name="Duran R."/>
            <person name="Elbaz-Poulichet F."/>
            <person name="Fonknechten N."/>
            <person name="Lauga B."/>
            <person name="Mornico D."/>
            <person name="Ortet P."/>
            <person name="Schaeffer C."/>
            <person name="Siguier P."/>
            <person name="Alexander Thil Smith A."/>
            <person name="Van Dorsselaer A."/>
            <person name="Weissenbach J."/>
            <person name="Medigue C."/>
            <person name="Le Paslier D."/>
        </authorList>
    </citation>
    <scope>NUCLEOTIDE SEQUENCE</scope>
</reference>
<accession>E6Q6Q1</accession>
<protein>
    <recommendedName>
        <fullName evidence="2">Type I-U CRISPR-associated protein Cas5/Cas6</fullName>
    </recommendedName>
</protein>
<dbReference type="AlphaFoldDB" id="E6Q6Q1"/>
<organism evidence="1">
    <name type="scientific">mine drainage metagenome</name>
    <dbReference type="NCBI Taxonomy" id="410659"/>
    <lineage>
        <taxon>unclassified sequences</taxon>
        <taxon>metagenomes</taxon>
        <taxon>ecological metagenomes</taxon>
    </lineage>
</organism>
<sequence>MLTRAVKQRRPPVLVLDVEFLTGKIVAARQERNGELEWPPQPDRVFSALVASWGARGERPEEREALEWLEAQDPPKIIHGACAARTAPTVFVPPNDFKTSESGLDVIPSRRRRQARRFIAGRLADEAATVKFVWDALPEEPVRRSLEYLARDTSYVGHSSSLTRCHFSTGNYDLSDAADPERRIYVGRLAELEHAFESGRRPTPGAVVQRSRRFAPQGSTFSQNWIVLRTADSDAAPDIRAFPYIARKIRDTLIVGYNNAVGVPPEWLSGHCPDGSPTRGPHVAVVPLANVGWGKHSTGVLMGCAIVLPPQLPVDSLNEAIVERLRGNSRGSANGHGSIEVSERTFRWHLVPTVSAPEKSLNPERWFGLRVDEGWAASRWHTATPIALDRFPKGNTIEEQRAEIGAAIGAACLNSGLPLPSEVAFSDVSAVSGAEAALRGREIPPWLRWQLPGSLHGRYLVHASISFLEAVPGPVILGAGRFVGLGLCLPGKGGA</sequence>
<dbReference type="Pfam" id="PF09609">
    <property type="entry name" value="Cas_GSU0054"/>
    <property type="match status" value="1"/>
</dbReference>